<dbReference type="PROSITE" id="PS51759">
    <property type="entry name" value="CBM15"/>
    <property type="match status" value="1"/>
</dbReference>
<gene>
    <name evidence="3" type="ORF">QWI16_13090</name>
</gene>
<evidence type="ECO:0000259" key="2">
    <source>
        <dbReference type="PROSITE" id="PS51759"/>
    </source>
</evidence>
<keyword evidence="4" id="KW-1185">Reference proteome</keyword>
<dbReference type="InterPro" id="IPR005088">
    <property type="entry name" value="CBM15"/>
</dbReference>
<dbReference type="SUPFAM" id="SSF49785">
    <property type="entry name" value="Galactose-binding domain-like"/>
    <property type="match status" value="1"/>
</dbReference>
<evidence type="ECO:0000256" key="1">
    <source>
        <dbReference type="SAM" id="MobiDB-lite"/>
    </source>
</evidence>
<dbReference type="Gene3D" id="2.60.120.260">
    <property type="entry name" value="Galactose-binding domain-like"/>
    <property type="match status" value="2"/>
</dbReference>
<feature type="domain" description="CBM15" evidence="2">
    <location>
        <begin position="218"/>
        <end position="367"/>
    </location>
</feature>
<reference evidence="3" key="1">
    <citation type="submission" date="2023-07" db="EMBL/GenBank/DDBJ databases">
        <title>Gilvimarinus algae sp. nov., isolated from the surface of Kelp.</title>
        <authorList>
            <person name="Sun Y.Y."/>
            <person name="Gong Y."/>
            <person name="Du Z.J."/>
        </authorList>
    </citation>
    <scope>NUCLEOTIDE SEQUENCE</scope>
    <source>
        <strain evidence="3">SDUM040014</strain>
    </source>
</reference>
<name>A0ABT8TID2_9GAMM</name>
<dbReference type="Pfam" id="PF03426">
    <property type="entry name" value="CBM_15"/>
    <property type="match status" value="1"/>
</dbReference>
<feature type="compositionally biased region" description="Pro residues" evidence="1">
    <location>
        <begin position="1"/>
        <end position="10"/>
    </location>
</feature>
<dbReference type="EMBL" id="JAULRT010000060">
    <property type="protein sequence ID" value="MDO3383108.1"/>
    <property type="molecule type" value="Genomic_DNA"/>
</dbReference>
<dbReference type="RefSeq" id="WP_302713818.1">
    <property type="nucleotide sequence ID" value="NZ_JAULRT010000060.1"/>
</dbReference>
<dbReference type="InterPro" id="IPR008979">
    <property type="entry name" value="Galactose-bd-like_sf"/>
</dbReference>
<accession>A0ABT8TID2</accession>
<feature type="region of interest" description="Disordered" evidence="1">
    <location>
        <begin position="1"/>
        <end position="34"/>
    </location>
</feature>
<evidence type="ECO:0000313" key="4">
    <source>
        <dbReference type="Proteomes" id="UP001168380"/>
    </source>
</evidence>
<dbReference type="Proteomes" id="UP001168380">
    <property type="component" value="Unassembled WGS sequence"/>
</dbReference>
<protein>
    <submittedName>
        <fullName evidence="3">Family 15 carbohydrate-binding domain-containing protein</fullName>
    </submittedName>
</protein>
<organism evidence="3 4">
    <name type="scientific">Gilvimarinus algae</name>
    <dbReference type="NCBI Taxonomy" id="3058037"/>
    <lineage>
        <taxon>Bacteria</taxon>
        <taxon>Pseudomonadati</taxon>
        <taxon>Pseudomonadota</taxon>
        <taxon>Gammaproteobacteria</taxon>
        <taxon>Cellvibrionales</taxon>
        <taxon>Cellvibrionaceae</taxon>
        <taxon>Gilvimarinus</taxon>
    </lineage>
</organism>
<sequence length="540" mass="57581">MGPNQAPPPDTGGGDGGDGGDGGGGGGDFEPGEPQIFTYIPFNEQAQADAWAGRCVDGCNATASVSWNGAEEVLAAEPVWASDSDMLDVYGAVDEVDDMEGSAASIWVFVTDEYANDGNMSMHLLLGNAEGLKGVSRAYPPKAGWNRIEMWELAAGTGEVVEIEGEEYIDYGTFAWHDEGFSLRDINEVGVRFVANGKAPEVGGQLWFDNVTMTPASGSGPLIVGADDPAWTVMDATDGVTVQRDDSGVYYEPTAADQKLVYLLEGPVDLVGRSFDMTFTVDQAFKDSGADVQPIIQLNFGSYTGEFSCYVGNGSLTAGEPYEVNCATENEAFIAEEGQNIRVGLQVKNEVAGRVTINSMQININAGGGDTGPFELVATQENVDAGTWGNDNWQGLNGAPDLSYDAAEDALHIDPNWEATDSDERTIMYVAAEDELPDLEGATVGVELYLSDYYVTENPGMAVQIYIQQNSDSYAGNYGSNFAISAGEDLGDGWYRFERVMEGVPTEPSALRVGIKLQGAGLSAREEAADPILLRRITIE</sequence>
<feature type="compositionally biased region" description="Gly residues" evidence="1">
    <location>
        <begin position="11"/>
        <end position="29"/>
    </location>
</feature>
<proteinExistence type="predicted"/>
<evidence type="ECO:0000313" key="3">
    <source>
        <dbReference type="EMBL" id="MDO3383108.1"/>
    </source>
</evidence>
<comment type="caution">
    <text evidence="3">The sequence shown here is derived from an EMBL/GenBank/DDBJ whole genome shotgun (WGS) entry which is preliminary data.</text>
</comment>